<comment type="subcellular location">
    <subcellularLocation>
        <location evidence="7">Cell inner membrane</location>
        <topology evidence="7">Multi-pass membrane protein</topology>
    </subcellularLocation>
    <subcellularLocation>
        <location evidence="1">Cell membrane</location>
        <topology evidence="1">Multi-pass membrane protein</topology>
    </subcellularLocation>
</comment>
<reference evidence="10 12" key="2">
    <citation type="submission" date="2015-09" db="EMBL/GenBank/DDBJ databases">
        <authorList>
            <consortium name="Swine Surveillance"/>
        </authorList>
    </citation>
    <scope>NUCLEOTIDE SEQUENCE [LARGE SCALE GENOMIC DNA]</scope>
    <source>
        <strain evidence="10 12">5120</strain>
    </source>
</reference>
<feature type="transmembrane region" description="Helical" evidence="7">
    <location>
        <begin position="42"/>
        <end position="61"/>
    </location>
</feature>
<comment type="caution">
    <text evidence="7">Lacks conserved residue(s) required for the propagation of feature annotation.</text>
</comment>
<keyword evidence="2 7" id="KW-0813">Transport</keyword>
<evidence type="ECO:0000313" key="11">
    <source>
        <dbReference type="Proteomes" id="UP000051086"/>
    </source>
</evidence>
<dbReference type="AlphaFoldDB" id="A0A0P1G934"/>
<feature type="transmembrane region" description="Helical" evidence="7">
    <location>
        <begin position="129"/>
        <end position="147"/>
    </location>
</feature>
<evidence type="ECO:0000313" key="9">
    <source>
        <dbReference type="EMBL" id="CUH68812.1"/>
    </source>
</evidence>
<comment type="function">
    <text evidence="7">Part of the tripartite ATP-independent periplasmic (TRAP) transport system.</text>
</comment>
<evidence type="ECO:0000256" key="6">
    <source>
        <dbReference type="ARBA" id="ARBA00023136"/>
    </source>
</evidence>
<protein>
    <recommendedName>
        <fullName evidence="7">TRAP transporter small permease protein</fullName>
    </recommendedName>
</protein>
<keyword evidence="6 7" id="KW-0472">Membrane</keyword>
<organism evidence="10 12">
    <name type="scientific">Thalassovita autumnalis</name>
    <dbReference type="NCBI Taxonomy" id="2072972"/>
    <lineage>
        <taxon>Bacteria</taxon>
        <taxon>Pseudomonadati</taxon>
        <taxon>Pseudomonadota</taxon>
        <taxon>Alphaproteobacteria</taxon>
        <taxon>Rhodobacterales</taxon>
        <taxon>Roseobacteraceae</taxon>
        <taxon>Thalassovita</taxon>
    </lineage>
</organism>
<keyword evidence="7" id="KW-0997">Cell inner membrane</keyword>
<feature type="transmembrane region" description="Helical" evidence="7">
    <location>
        <begin position="82"/>
        <end position="103"/>
    </location>
</feature>
<keyword evidence="5 7" id="KW-1133">Transmembrane helix</keyword>
<evidence type="ECO:0000313" key="12">
    <source>
        <dbReference type="Proteomes" id="UP000051887"/>
    </source>
</evidence>
<keyword evidence="4 7" id="KW-0812">Transmembrane</keyword>
<dbReference type="GO" id="GO:0022857">
    <property type="term" value="F:transmembrane transporter activity"/>
    <property type="evidence" value="ECO:0007669"/>
    <property type="project" value="UniProtKB-UniRule"/>
</dbReference>
<keyword evidence="11" id="KW-1185">Reference proteome</keyword>
<evidence type="ECO:0000256" key="7">
    <source>
        <dbReference type="RuleBase" id="RU369079"/>
    </source>
</evidence>
<evidence type="ECO:0000256" key="2">
    <source>
        <dbReference type="ARBA" id="ARBA00022448"/>
    </source>
</evidence>
<evidence type="ECO:0000313" key="10">
    <source>
        <dbReference type="EMBL" id="CUH71345.1"/>
    </source>
</evidence>
<dbReference type="InterPro" id="IPR055348">
    <property type="entry name" value="DctQ"/>
</dbReference>
<dbReference type="Pfam" id="PF04290">
    <property type="entry name" value="DctQ"/>
    <property type="match status" value="1"/>
</dbReference>
<evidence type="ECO:0000256" key="3">
    <source>
        <dbReference type="ARBA" id="ARBA00022475"/>
    </source>
</evidence>
<keyword evidence="3" id="KW-1003">Cell membrane</keyword>
<evidence type="ECO:0000256" key="1">
    <source>
        <dbReference type="ARBA" id="ARBA00004651"/>
    </source>
</evidence>
<comment type="subunit">
    <text evidence="7">The complex comprises the extracytoplasmic solute receptor protein and the two transmembrane proteins.</text>
</comment>
<reference evidence="9 11" key="1">
    <citation type="submission" date="2015-09" db="EMBL/GenBank/DDBJ databases">
        <authorList>
            <person name="Rodrigo-Torres L."/>
            <person name="Arahal D.R."/>
        </authorList>
    </citation>
    <scope>NUCLEOTIDE SEQUENCE [LARGE SCALE GENOMIC DNA]</scope>
    <source>
        <strain evidence="9 11">CECT 5118</strain>
    </source>
</reference>
<dbReference type="Proteomes" id="UP000051086">
    <property type="component" value="Unassembled WGS sequence"/>
</dbReference>
<name>A0A0P1G934_9RHOB</name>
<dbReference type="EMBL" id="CYSB01000036">
    <property type="protein sequence ID" value="CUH68812.1"/>
    <property type="molecule type" value="Genomic_DNA"/>
</dbReference>
<evidence type="ECO:0000256" key="5">
    <source>
        <dbReference type="ARBA" id="ARBA00022989"/>
    </source>
</evidence>
<comment type="similarity">
    <text evidence="7">Belongs to the TRAP transporter small permease family.</text>
</comment>
<dbReference type="EMBL" id="CYSC01000020">
    <property type="protein sequence ID" value="CUH71345.1"/>
    <property type="molecule type" value="Genomic_DNA"/>
</dbReference>
<sequence length="165" mass="17674">MSNVLDRVLLGVAALAVIGMGGLITANVLARLVGWNIPDSNIIVEELMLAAVLLPLSIATAQRAHVVVEFVSNWFPERVRSWLVVLGSFVGLLALAPLTYAGARAFMGEWGSGSFYFGDLGLPKWPGRLVYTLALAVCWLRLAMLMLGDIATIAKGGVVKDKEAH</sequence>
<feature type="domain" description="Tripartite ATP-independent periplasmic transporters DctQ component" evidence="8">
    <location>
        <begin position="21"/>
        <end position="149"/>
    </location>
</feature>
<dbReference type="Proteomes" id="UP000051887">
    <property type="component" value="Unassembled WGS sequence"/>
</dbReference>
<accession>A0A0P1G934</accession>
<dbReference type="GO" id="GO:0005886">
    <property type="term" value="C:plasma membrane"/>
    <property type="evidence" value="ECO:0007669"/>
    <property type="project" value="UniProtKB-SubCell"/>
</dbReference>
<evidence type="ECO:0000256" key="4">
    <source>
        <dbReference type="ARBA" id="ARBA00022692"/>
    </source>
</evidence>
<dbReference type="RefSeq" id="WP_058242770.1">
    <property type="nucleotide sequence ID" value="NZ_CYSB01000036.1"/>
</dbReference>
<evidence type="ECO:0000259" key="8">
    <source>
        <dbReference type="Pfam" id="PF04290"/>
    </source>
</evidence>
<dbReference type="OrthoDB" id="6385730at2"/>
<gene>
    <name evidence="9" type="ORF">TL5118_02772</name>
    <name evidence="10" type="ORF">TL5120_01131</name>
</gene>
<proteinExistence type="inferred from homology"/>